<reference evidence="2 3" key="1">
    <citation type="submission" date="2021-03" db="EMBL/GenBank/DDBJ databases">
        <title>Antimicrobial resistance genes in bacteria isolated from Japanese honey, and their potential for conferring macrolide and lincosamide resistance in the American foulbrood pathogen Paenibacillus larvae.</title>
        <authorList>
            <person name="Okamoto M."/>
            <person name="Kumagai M."/>
            <person name="Kanamori H."/>
            <person name="Takamatsu D."/>
        </authorList>
    </citation>
    <scope>NUCLEOTIDE SEQUENCE [LARGE SCALE GENOMIC DNA]</scope>
    <source>
        <strain evidence="2 3">J1TS3</strain>
    </source>
</reference>
<dbReference type="EMBL" id="BOQT01000012">
    <property type="protein sequence ID" value="GIN22014.1"/>
    <property type="molecule type" value="Genomic_DNA"/>
</dbReference>
<gene>
    <name evidence="2" type="ORF">J1TS3_31480</name>
</gene>
<protein>
    <submittedName>
        <fullName evidence="2">Uncharacterized protein</fullName>
    </submittedName>
</protein>
<keyword evidence="3" id="KW-1185">Reference proteome</keyword>
<keyword evidence="1" id="KW-0812">Transmembrane</keyword>
<sequence>MYSFPTYVNFAISDGKKSVDYVIVPFSWIFIFFAMFQNESMLFGEGNLERTANQPYATSDKN</sequence>
<evidence type="ECO:0000313" key="3">
    <source>
        <dbReference type="Proteomes" id="UP000680279"/>
    </source>
</evidence>
<keyword evidence="1" id="KW-0472">Membrane</keyword>
<proteinExistence type="predicted"/>
<name>A0ABQ4K8F3_9BACI</name>
<organism evidence="2 3">
    <name type="scientific">Siminovitchia fordii</name>
    <dbReference type="NCBI Taxonomy" id="254759"/>
    <lineage>
        <taxon>Bacteria</taxon>
        <taxon>Bacillati</taxon>
        <taxon>Bacillota</taxon>
        <taxon>Bacilli</taxon>
        <taxon>Bacillales</taxon>
        <taxon>Bacillaceae</taxon>
        <taxon>Siminovitchia</taxon>
    </lineage>
</organism>
<keyword evidence="1" id="KW-1133">Transmembrane helix</keyword>
<feature type="transmembrane region" description="Helical" evidence="1">
    <location>
        <begin position="20"/>
        <end position="36"/>
    </location>
</feature>
<comment type="caution">
    <text evidence="2">The sequence shown here is derived from an EMBL/GenBank/DDBJ whole genome shotgun (WGS) entry which is preliminary data.</text>
</comment>
<accession>A0ABQ4K8F3</accession>
<evidence type="ECO:0000256" key="1">
    <source>
        <dbReference type="SAM" id="Phobius"/>
    </source>
</evidence>
<evidence type="ECO:0000313" key="2">
    <source>
        <dbReference type="EMBL" id="GIN22014.1"/>
    </source>
</evidence>
<dbReference type="Proteomes" id="UP000680279">
    <property type="component" value="Unassembled WGS sequence"/>
</dbReference>